<feature type="chain" id="PRO_5035850033" description="RxLR effector protein" evidence="1">
    <location>
        <begin position="25"/>
        <end position="140"/>
    </location>
</feature>
<dbReference type="OMA" id="VEKFFRW"/>
<evidence type="ECO:0000313" key="3">
    <source>
        <dbReference type="Proteomes" id="UP000704712"/>
    </source>
</evidence>
<dbReference type="EMBL" id="JAACNO010000103">
    <property type="protein sequence ID" value="KAF4150011.1"/>
    <property type="molecule type" value="Genomic_DNA"/>
</dbReference>
<evidence type="ECO:0000313" key="2">
    <source>
        <dbReference type="EMBL" id="KAF4150011.1"/>
    </source>
</evidence>
<proteinExistence type="predicted"/>
<keyword evidence="1" id="KW-0732">Signal</keyword>
<sequence length="140" mass="16088">MRWLIWTAVSTLVMLLAMTEVSASIRTPEISTKGSTSATAFRARSLSSEYNSLEKRSLRDKSSSLITESEERSIAESLANKVVNRLFKTLYKKEMTPLTFRAKMMGRDNFLVGDYKVWWDKARATGTIPKWKFQRSKSYT</sequence>
<dbReference type="Proteomes" id="UP000704712">
    <property type="component" value="Unassembled WGS sequence"/>
</dbReference>
<organism evidence="2 3">
    <name type="scientific">Phytophthora infestans</name>
    <name type="common">Potato late blight agent</name>
    <name type="synonym">Botrytis infestans</name>
    <dbReference type="NCBI Taxonomy" id="4787"/>
    <lineage>
        <taxon>Eukaryota</taxon>
        <taxon>Sar</taxon>
        <taxon>Stramenopiles</taxon>
        <taxon>Oomycota</taxon>
        <taxon>Peronosporomycetes</taxon>
        <taxon>Peronosporales</taxon>
        <taxon>Peronosporaceae</taxon>
        <taxon>Phytophthora</taxon>
    </lineage>
</organism>
<evidence type="ECO:0000256" key="1">
    <source>
        <dbReference type="SAM" id="SignalP"/>
    </source>
</evidence>
<comment type="caution">
    <text evidence="2">The sequence shown here is derived from an EMBL/GenBank/DDBJ whole genome shotgun (WGS) entry which is preliminary data.</text>
</comment>
<evidence type="ECO:0008006" key="4">
    <source>
        <dbReference type="Google" id="ProtNLM"/>
    </source>
</evidence>
<accession>A0A8S9VAY3</accession>
<reference evidence="2" key="1">
    <citation type="submission" date="2020-03" db="EMBL/GenBank/DDBJ databases">
        <title>Hybrid Assembly of Korean Phytophthora infestans isolates.</title>
        <authorList>
            <person name="Prokchorchik M."/>
            <person name="Lee Y."/>
            <person name="Seo J."/>
            <person name="Cho J.-H."/>
            <person name="Park Y.-E."/>
            <person name="Jang D.-C."/>
            <person name="Im J.-S."/>
            <person name="Choi J.-G."/>
            <person name="Park H.-J."/>
            <person name="Lee G.-B."/>
            <person name="Lee Y.-G."/>
            <person name="Hong S.-Y."/>
            <person name="Cho K."/>
            <person name="Sohn K.H."/>
        </authorList>
    </citation>
    <scope>NUCLEOTIDE SEQUENCE</scope>
    <source>
        <strain evidence="2">KR_2_A2</strain>
    </source>
</reference>
<name>A0A8S9VAY3_PHYIN</name>
<dbReference type="AlphaFoldDB" id="A0A8S9VAY3"/>
<gene>
    <name evidence="2" type="ORF">GN958_ATG00804</name>
</gene>
<feature type="signal peptide" evidence="1">
    <location>
        <begin position="1"/>
        <end position="24"/>
    </location>
</feature>
<protein>
    <recommendedName>
        <fullName evidence="4">RxLR effector protein</fullName>
    </recommendedName>
</protein>